<protein>
    <submittedName>
        <fullName evidence="1">Uncharacterized protein</fullName>
    </submittedName>
</protein>
<comment type="caution">
    <text evidence="1">The sequence shown here is derived from an EMBL/GenBank/DDBJ whole genome shotgun (WGS) entry which is preliminary data.</text>
</comment>
<dbReference type="AlphaFoldDB" id="A0AAE0MZA6"/>
<keyword evidence="2" id="KW-1185">Reference proteome</keyword>
<reference evidence="1" key="2">
    <citation type="submission" date="2023-06" db="EMBL/GenBank/DDBJ databases">
        <authorList>
            <consortium name="Lawrence Berkeley National Laboratory"/>
            <person name="Haridas S."/>
            <person name="Hensen N."/>
            <person name="Bonometti L."/>
            <person name="Westerberg I."/>
            <person name="Brannstrom I.O."/>
            <person name="Guillou S."/>
            <person name="Cros-Aarteil S."/>
            <person name="Calhoun S."/>
            <person name="Kuo A."/>
            <person name="Mondo S."/>
            <person name="Pangilinan J."/>
            <person name="Riley R."/>
            <person name="Labutti K."/>
            <person name="Andreopoulos B."/>
            <person name="Lipzen A."/>
            <person name="Chen C."/>
            <person name="Yanf M."/>
            <person name="Daum C."/>
            <person name="Ng V."/>
            <person name="Clum A."/>
            <person name="Steindorff A."/>
            <person name="Ohm R."/>
            <person name="Martin F."/>
            <person name="Silar P."/>
            <person name="Natvig D."/>
            <person name="Lalanne C."/>
            <person name="Gautier V."/>
            <person name="Ament-Velasquez S.L."/>
            <person name="Kruys A."/>
            <person name="Hutchinson M.I."/>
            <person name="Powell A.J."/>
            <person name="Barry K."/>
            <person name="Miller A.N."/>
            <person name="Grigoriev I.V."/>
            <person name="Debuchy R."/>
            <person name="Gladieux P."/>
            <person name="Thoren M.H."/>
            <person name="Johannesson H."/>
        </authorList>
    </citation>
    <scope>NUCLEOTIDE SEQUENCE</scope>
    <source>
        <strain evidence="1">CBS 958.72</strain>
    </source>
</reference>
<accession>A0AAE0MZA6</accession>
<name>A0AAE0MZA6_9PEZI</name>
<proteinExistence type="predicted"/>
<evidence type="ECO:0000313" key="1">
    <source>
        <dbReference type="EMBL" id="KAK3364947.1"/>
    </source>
</evidence>
<organism evidence="1 2">
    <name type="scientific">Lasiosphaeria ovina</name>
    <dbReference type="NCBI Taxonomy" id="92902"/>
    <lineage>
        <taxon>Eukaryota</taxon>
        <taxon>Fungi</taxon>
        <taxon>Dikarya</taxon>
        <taxon>Ascomycota</taxon>
        <taxon>Pezizomycotina</taxon>
        <taxon>Sordariomycetes</taxon>
        <taxon>Sordariomycetidae</taxon>
        <taxon>Sordariales</taxon>
        <taxon>Lasiosphaeriaceae</taxon>
        <taxon>Lasiosphaeria</taxon>
    </lineage>
</organism>
<dbReference type="Proteomes" id="UP001287356">
    <property type="component" value="Unassembled WGS sequence"/>
</dbReference>
<reference evidence="1" key="1">
    <citation type="journal article" date="2023" name="Mol. Phylogenet. Evol.">
        <title>Genome-scale phylogeny and comparative genomics of the fungal order Sordariales.</title>
        <authorList>
            <person name="Hensen N."/>
            <person name="Bonometti L."/>
            <person name="Westerberg I."/>
            <person name="Brannstrom I.O."/>
            <person name="Guillou S."/>
            <person name="Cros-Aarteil S."/>
            <person name="Calhoun S."/>
            <person name="Haridas S."/>
            <person name="Kuo A."/>
            <person name="Mondo S."/>
            <person name="Pangilinan J."/>
            <person name="Riley R."/>
            <person name="LaButti K."/>
            <person name="Andreopoulos B."/>
            <person name="Lipzen A."/>
            <person name="Chen C."/>
            <person name="Yan M."/>
            <person name="Daum C."/>
            <person name="Ng V."/>
            <person name="Clum A."/>
            <person name="Steindorff A."/>
            <person name="Ohm R.A."/>
            <person name="Martin F."/>
            <person name="Silar P."/>
            <person name="Natvig D.O."/>
            <person name="Lalanne C."/>
            <person name="Gautier V."/>
            <person name="Ament-Velasquez S.L."/>
            <person name="Kruys A."/>
            <person name="Hutchinson M.I."/>
            <person name="Powell A.J."/>
            <person name="Barry K."/>
            <person name="Miller A.N."/>
            <person name="Grigoriev I.V."/>
            <person name="Debuchy R."/>
            <person name="Gladieux P."/>
            <person name="Hiltunen Thoren M."/>
            <person name="Johannesson H."/>
        </authorList>
    </citation>
    <scope>NUCLEOTIDE SEQUENCE</scope>
    <source>
        <strain evidence="1">CBS 958.72</strain>
    </source>
</reference>
<sequence length="270" mass="30709">MSVTEFINGPLAAEMGMPKAKRTTRFAAKTVLLNYARQLFADDWIEHRYPGTMVDDWGLLLANVYSSSRIREYIESSCRAGTGRGLYFKLTRDAKNMTRSPDKRPQHALYEGNEDNKPGILCFNPMLPFLARLLAHGAFRDYDSIHDLLNMVPREDEMLVLEWKDDLLETPFFKSQSTDNIETARAFGARQRLLGLRAGYAIRYRHDIMIFGPRVFKSDNSWVKKKDVGLGSIAEYEAQQPPRSGPIRIRAGKRDLGAKVIAAFEAELEA</sequence>
<dbReference type="EMBL" id="JAULSN010000009">
    <property type="protein sequence ID" value="KAK3364947.1"/>
    <property type="molecule type" value="Genomic_DNA"/>
</dbReference>
<gene>
    <name evidence="1" type="ORF">B0T24DRAFT_598267</name>
</gene>
<evidence type="ECO:0000313" key="2">
    <source>
        <dbReference type="Proteomes" id="UP001287356"/>
    </source>
</evidence>